<dbReference type="InterPro" id="IPR039426">
    <property type="entry name" value="TonB-dep_rcpt-like"/>
</dbReference>
<name>A0ABV2A9G9_9GAMM</name>
<evidence type="ECO:0000256" key="2">
    <source>
        <dbReference type="ARBA" id="ARBA00022448"/>
    </source>
</evidence>
<feature type="signal peptide" evidence="13">
    <location>
        <begin position="1"/>
        <end position="22"/>
    </location>
</feature>
<dbReference type="Proteomes" id="UP001465331">
    <property type="component" value="Unassembled WGS sequence"/>
</dbReference>
<dbReference type="InterPro" id="IPR012910">
    <property type="entry name" value="Plug_dom"/>
</dbReference>
<evidence type="ECO:0000256" key="4">
    <source>
        <dbReference type="ARBA" id="ARBA00022496"/>
    </source>
</evidence>
<protein>
    <submittedName>
        <fullName evidence="16">TonB-dependent receptor</fullName>
    </submittedName>
</protein>
<keyword evidence="5 11" id="KW-0812">Transmembrane</keyword>
<keyword evidence="4" id="KW-0410">Iron transport</keyword>
<evidence type="ECO:0000259" key="15">
    <source>
        <dbReference type="Pfam" id="PF07715"/>
    </source>
</evidence>
<evidence type="ECO:0000256" key="8">
    <source>
        <dbReference type="ARBA" id="ARBA00023077"/>
    </source>
</evidence>
<dbReference type="InterPro" id="IPR000531">
    <property type="entry name" value="Beta-barrel_TonB"/>
</dbReference>
<organism evidence="16 17">
    <name type="scientific">Sinimarinibacterium thermocellulolyticum</name>
    <dbReference type="NCBI Taxonomy" id="3170016"/>
    <lineage>
        <taxon>Bacteria</taxon>
        <taxon>Pseudomonadati</taxon>
        <taxon>Pseudomonadota</taxon>
        <taxon>Gammaproteobacteria</taxon>
        <taxon>Nevskiales</taxon>
        <taxon>Nevskiaceae</taxon>
        <taxon>Sinimarinibacterium</taxon>
    </lineage>
</organism>
<evidence type="ECO:0000256" key="13">
    <source>
        <dbReference type="SAM" id="SignalP"/>
    </source>
</evidence>
<evidence type="ECO:0000313" key="17">
    <source>
        <dbReference type="Proteomes" id="UP001465331"/>
    </source>
</evidence>
<evidence type="ECO:0000256" key="1">
    <source>
        <dbReference type="ARBA" id="ARBA00004571"/>
    </source>
</evidence>
<dbReference type="Gene3D" id="2.40.170.20">
    <property type="entry name" value="TonB-dependent receptor, beta-barrel domain"/>
    <property type="match status" value="1"/>
</dbReference>
<dbReference type="Pfam" id="PF07715">
    <property type="entry name" value="Plug"/>
    <property type="match status" value="1"/>
</dbReference>
<dbReference type="PANTHER" id="PTHR32552">
    <property type="entry name" value="FERRICHROME IRON RECEPTOR-RELATED"/>
    <property type="match status" value="1"/>
</dbReference>
<evidence type="ECO:0000256" key="6">
    <source>
        <dbReference type="ARBA" id="ARBA00023004"/>
    </source>
</evidence>
<gene>
    <name evidence="16" type="ORF">ABSH63_07165</name>
</gene>
<keyword evidence="9 11" id="KW-0472">Membrane</keyword>
<keyword evidence="13" id="KW-0732">Signal</keyword>
<comment type="similarity">
    <text evidence="11 12">Belongs to the TonB-dependent receptor family.</text>
</comment>
<accession>A0ABV2A9G9</accession>
<dbReference type="PROSITE" id="PS52016">
    <property type="entry name" value="TONB_DEPENDENT_REC_3"/>
    <property type="match status" value="1"/>
</dbReference>
<feature type="domain" description="TonB-dependent receptor-like beta-barrel" evidence="14">
    <location>
        <begin position="318"/>
        <end position="694"/>
    </location>
</feature>
<keyword evidence="7" id="KW-0406">Ion transport</keyword>
<comment type="caution">
    <text evidence="16">The sequence shown here is derived from an EMBL/GenBank/DDBJ whole genome shotgun (WGS) entry which is preliminary data.</text>
</comment>
<keyword evidence="6" id="KW-0408">Iron</keyword>
<dbReference type="InterPro" id="IPR036942">
    <property type="entry name" value="Beta-barrel_TonB_sf"/>
</dbReference>
<keyword evidence="2 11" id="KW-0813">Transport</keyword>
<evidence type="ECO:0000256" key="7">
    <source>
        <dbReference type="ARBA" id="ARBA00023065"/>
    </source>
</evidence>
<keyword evidence="10 11" id="KW-0998">Cell outer membrane</keyword>
<dbReference type="SUPFAM" id="SSF56935">
    <property type="entry name" value="Porins"/>
    <property type="match status" value="1"/>
</dbReference>
<evidence type="ECO:0000256" key="9">
    <source>
        <dbReference type="ARBA" id="ARBA00023136"/>
    </source>
</evidence>
<comment type="subcellular location">
    <subcellularLocation>
        <location evidence="1 11">Cell outer membrane</location>
        <topology evidence="1 11">Multi-pass membrane protein</topology>
    </subcellularLocation>
</comment>
<feature type="domain" description="TonB-dependent receptor plug" evidence="15">
    <location>
        <begin position="87"/>
        <end position="202"/>
    </location>
</feature>
<dbReference type="EMBL" id="JBEPIJ010000006">
    <property type="protein sequence ID" value="MES0873779.1"/>
    <property type="molecule type" value="Genomic_DNA"/>
</dbReference>
<keyword evidence="8 12" id="KW-0798">TonB box</keyword>
<evidence type="ECO:0000256" key="11">
    <source>
        <dbReference type="PROSITE-ProRule" id="PRU01360"/>
    </source>
</evidence>
<dbReference type="Pfam" id="PF00593">
    <property type="entry name" value="TonB_dep_Rec_b-barrel"/>
    <property type="match status" value="1"/>
</dbReference>
<dbReference type="RefSeq" id="WP_352888614.1">
    <property type="nucleotide sequence ID" value="NZ_JBEPIJ010000006.1"/>
</dbReference>
<keyword evidence="3 11" id="KW-1134">Transmembrane beta strand</keyword>
<dbReference type="PANTHER" id="PTHR32552:SF81">
    <property type="entry name" value="TONB-DEPENDENT OUTER MEMBRANE RECEPTOR"/>
    <property type="match status" value="1"/>
</dbReference>
<evidence type="ECO:0000256" key="3">
    <source>
        <dbReference type="ARBA" id="ARBA00022452"/>
    </source>
</evidence>
<reference evidence="16 17" key="1">
    <citation type="submission" date="2024-06" db="EMBL/GenBank/DDBJ databases">
        <authorList>
            <person name="Li Z."/>
            <person name="Jiang Y."/>
        </authorList>
    </citation>
    <scope>NUCLEOTIDE SEQUENCE [LARGE SCALE GENOMIC DNA]</scope>
    <source>
        <strain evidence="16 17">HSW-8</strain>
    </source>
</reference>
<evidence type="ECO:0000256" key="12">
    <source>
        <dbReference type="RuleBase" id="RU003357"/>
    </source>
</evidence>
<evidence type="ECO:0000256" key="10">
    <source>
        <dbReference type="ARBA" id="ARBA00023237"/>
    </source>
</evidence>
<sequence length="732" mass="79376">MRVLDSRLALAALLLAGKPALAEEATEVATTLSPVIVSGELVTREAEHTTSSVAVHAGAAAARSAEESSSSTLPTITVHGEKTERSLQDTASSVVVIDATDLERRAGLATVNEVLARIANVTLTEGSNFAPAIRAIDGTGPAQGADAALGGTRSRVALFIDGRPASYNEITFGDASVWDVEQIEVFRGPQSTLQGRNAIGGAIVVRTKDPSWDFESAGRLVAGNHELRQAAAMISGPIVDRRVAYRLAVERLTGSSDIDMLGYERVPDPAELEATTLRGKLLFESASVEGLSTLLTINHADHTAPQVEFARRPFADRESPYQDPDNFSTDPTFNPRSTGAIIDTRWNLSGGRHFENKLAYTDVRIERRAQPGNGNVITDIRELFLEPRLAFGALDGRLSGFGALYLFRADQDEIGDIIGGSDFEDLTTTAAVFGELTYALTPALDLIAGGRYEQEKRERSGSANVFVLDFDETYSEFLPKLGLSWQASGQWTLGATVARGYNGGGAGFTYDEPFTSYAYDAEYVWNYEVFARAALLDRRVTLQANAFVADYEDLQLPFDLNPDPQIWSVVIRNAERARVSGAEFGARWLALPGLELFGDVGVQRTEIRRYPNEQGQSLEGNELARAPDVTANAGFTWRHGSGFELGADVRYSSAYYSDVRNQAQDEVDAYWLVNAQAGYRIVPNVRVFAYATNLLDADEPVLIEPGDVSTPDDDVAALLRARRIGIGVDLSL</sequence>
<keyword evidence="17" id="KW-1185">Reference proteome</keyword>
<evidence type="ECO:0000259" key="14">
    <source>
        <dbReference type="Pfam" id="PF00593"/>
    </source>
</evidence>
<evidence type="ECO:0000313" key="16">
    <source>
        <dbReference type="EMBL" id="MES0873779.1"/>
    </source>
</evidence>
<evidence type="ECO:0000256" key="5">
    <source>
        <dbReference type="ARBA" id="ARBA00022692"/>
    </source>
</evidence>
<feature type="chain" id="PRO_5046475011" evidence="13">
    <location>
        <begin position="23"/>
        <end position="732"/>
    </location>
</feature>
<proteinExistence type="inferred from homology"/>
<keyword evidence="16" id="KW-0675">Receptor</keyword>